<dbReference type="NCBIfam" id="TIGR01007">
    <property type="entry name" value="eps_fam"/>
    <property type="match status" value="1"/>
</dbReference>
<dbReference type="PANTHER" id="PTHR32309:SF31">
    <property type="entry name" value="CAPSULAR EXOPOLYSACCHARIDE FAMILY"/>
    <property type="match status" value="1"/>
</dbReference>
<proteinExistence type="predicted"/>
<evidence type="ECO:0000313" key="5">
    <source>
        <dbReference type="Proteomes" id="UP000760668"/>
    </source>
</evidence>
<feature type="transmembrane region" description="Helical" evidence="3">
    <location>
        <begin position="190"/>
        <end position="211"/>
    </location>
</feature>
<comment type="caution">
    <text evidence="4">The sequence shown here is derived from an EMBL/GenBank/DDBJ whole genome shotgun (WGS) entry which is preliminary data.</text>
</comment>
<protein>
    <submittedName>
        <fullName evidence="4">Polysaccharide biosynthesis tyrosine autokinase</fullName>
        <ecNumber evidence="4">2.7.10.2</ecNumber>
    </submittedName>
</protein>
<accession>A0A921STE0</accession>
<dbReference type="InterPro" id="IPR027417">
    <property type="entry name" value="P-loop_NTPase"/>
</dbReference>
<feature type="transmembrane region" description="Helical" evidence="3">
    <location>
        <begin position="28"/>
        <end position="49"/>
    </location>
</feature>
<keyword evidence="3" id="KW-0472">Membrane</keyword>
<dbReference type="PANTHER" id="PTHR32309">
    <property type="entry name" value="TYROSINE-PROTEIN KINASE"/>
    <property type="match status" value="1"/>
</dbReference>
<dbReference type="AlphaFoldDB" id="A0A921STE0"/>
<dbReference type="GO" id="GO:0004715">
    <property type="term" value="F:non-membrane spanning protein tyrosine kinase activity"/>
    <property type="evidence" value="ECO:0007669"/>
    <property type="project" value="UniProtKB-EC"/>
</dbReference>
<keyword evidence="2" id="KW-0067">ATP-binding</keyword>
<dbReference type="Gene3D" id="3.40.50.300">
    <property type="entry name" value="P-loop containing nucleotide triphosphate hydrolases"/>
    <property type="match status" value="1"/>
</dbReference>
<gene>
    <name evidence="4" type="ORF">K8V01_09315</name>
</gene>
<dbReference type="InterPro" id="IPR050445">
    <property type="entry name" value="Bact_polysacc_biosynth/exp"/>
</dbReference>
<dbReference type="InterPro" id="IPR005702">
    <property type="entry name" value="Wzc-like_C"/>
</dbReference>
<dbReference type="Pfam" id="PF10609">
    <property type="entry name" value="ParA"/>
    <property type="match status" value="1"/>
</dbReference>
<reference evidence="4" key="2">
    <citation type="submission" date="2021-09" db="EMBL/GenBank/DDBJ databases">
        <authorList>
            <person name="Gilroy R."/>
        </authorList>
    </citation>
    <scope>NUCLEOTIDE SEQUENCE</scope>
    <source>
        <strain evidence="4">CHK179-5677</strain>
    </source>
</reference>
<dbReference type="EMBL" id="DYUC01000095">
    <property type="protein sequence ID" value="HJG87202.1"/>
    <property type="molecule type" value="Genomic_DNA"/>
</dbReference>
<sequence>MDEHKTKQHTEAPEPIDLTALLGELWRIFTRMFWVPLVLAVLAGGLLWLRSWRSYTPMYRSEATFTVQLLSNQYDITGVDSYYDKAAAEQLANTFPYLLSSDLMQQLLQRELGVTWLNGSITAQSVANTNLFSVQVSSTSAQDAYDILNGVIAVYPQVANYVVGSTELTVLVPPAVASQPYNAFQPARTVIKGAVLGFGVGVLLLLALAMASKTIRTREDMKKWMNVPCLGTLPTVSFKRRTGAAGNAVSILNERTGSAFQESVRSLRIRFLREAERQGSKVFLVSSTVPGEGKTTVAVNLALTLGQNGARVILVDMDLRKPSVKKALGLTAPSAGVPELLRSGDGSPQKALVELEGTRVRVLAGDKAVDNPRRQLESRRLSGLIKALREEADYVVIDTPPNGLLGDSTALAGLADGILYVVRAGKAQVSHIMDSIQLLSSSRTPLMGCVLNGVKESGGGYGYGYGYGYGSSYRSYERHSRKSGRDGQLEEERK</sequence>
<organism evidence="4 5">
    <name type="scientific">Pseudoflavonifractor capillosus</name>
    <dbReference type="NCBI Taxonomy" id="106588"/>
    <lineage>
        <taxon>Bacteria</taxon>
        <taxon>Bacillati</taxon>
        <taxon>Bacillota</taxon>
        <taxon>Clostridia</taxon>
        <taxon>Eubacteriales</taxon>
        <taxon>Oscillospiraceae</taxon>
        <taxon>Pseudoflavonifractor</taxon>
    </lineage>
</organism>
<dbReference type="RefSeq" id="WP_295368084.1">
    <property type="nucleotide sequence ID" value="NZ_DYUC01000095.1"/>
</dbReference>
<keyword evidence="3" id="KW-1133">Transmembrane helix</keyword>
<dbReference type="CDD" id="cd05387">
    <property type="entry name" value="BY-kinase"/>
    <property type="match status" value="1"/>
</dbReference>
<evidence type="ECO:0000256" key="3">
    <source>
        <dbReference type="SAM" id="Phobius"/>
    </source>
</evidence>
<evidence type="ECO:0000256" key="1">
    <source>
        <dbReference type="ARBA" id="ARBA00022741"/>
    </source>
</evidence>
<evidence type="ECO:0000256" key="2">
    <source>
        <dbReference type="ARBA" id="ARBA00022840"/>
    </source>
</evidence>
<keyword evidence="3" id="KW-0812">Transmembrane</keyword>
<dbReference type="GO" id="GO:0005524">
    <property type="term" value="F:ATP binding"/>
    <property type="evidence" value="ECO:0007669"/>
    <property type="project" value="UniProtKB-KW"/>
</dbReference>
<name>A0A921STE0_9FIRM</name>
<keyword evidence="4" id="KW-0808">Transferase</keyword>
<keyword evidence="1" id="KW-0547">Nucleotide-binding</keyword>
<reference evidence="4" key="1">
    <citation type="journal article" date="2021" name="PeerJ">
        <title>Extensive microbial diversity within the chicken gut microbiome revealed by metagenomics and culture.</title>
        <authorList>
            <person name="Gilroy R."/>
            <person name="Ravi A."/>
            <person name="Getino M."/>
            <person name="Pursley I."/>
            <person name="Horton D.L."/>
            <person name="Alikhan N.F."/>
            <person name="Baker D."/>
            <person name="Gharbi K."/>
            <person name="Hall N."/>
            <person name="Watson M."/>
            <person name="Adriaenssens E.M."/>
            <person name="Foster-Nyarko E."/>
            <person name="Jarju S."/>
            <person name="Secka A."/>
            <person name="Antonio M."/>
            <person name="Oren A."/>
            <person name="Chaudhuri R.R."/>
            <person name="La Ragione R."/>
            <person name="Hildebrand F."/>
            <person name="Pallen M.J."/>
        </authorList>
    </citation>
    <scope>NUCLEOTIDE SEQUENCE</scope>
    <source>
        <strain evidence="4">CHK179-5677</strain>
    </source>
</reference>
<dbReference type="SUPFAM" id="SSF52540">
    <property type="entry name" value="P-loop containing nucleoside triphosphate hydrolases"/>
    <property type="match status" value="1"/>
</dbReference>
<dbReference type="InterPro" id="IPR033756">
    <property type="entry name" value="YlxH/NBP35"/>
</dbReference>
<dbReference type="Proteomes" id="UP000760668">
    <property type="component" value="Unassembled WGS sequence"/>
</dbReference>
<dbReference type="EC" id="2.7.10.2" evidence="4"/>
<evidence type="ECO:0000313" key="4">
    <source>
        <dbReference type="EMBL" id="HJG87202.1"/>
    </source>
</evidence>